<dbReference type="GO" id="GO:0010043">
    <property type="term" value="P:response to zinc ion"/>
    <property type="evidence" value="ECO:0007669"/>
    <property type="project" value="TreeGrafter"/>
</dbReference>
<evidence type="ECO:0000256" key="2">
    <source>
        <dbReference type="ARBA" id="ARBA00008034"/>
    </source>
</evidence>
<feature type="transmembrane region" description="Helical" evidence="7">
    <location>
        <begin position="96"/>
        <end position="116"/>
    </location>
</feature>
<evidence type="ECO:0000256" key="5">
    <source>
        <dbReference type="ARBA" id="ARBA00023136"/>
    </source>
</evidence>
<evidence type="ECO:0000256" key="6">
    <source>
        <dbReference type="RuleBase" id="RU003943"/>
    </source>
</evidence>
<evidence type="ECO:0000256" key="3">
    <source>
        <dbReference type="ARBA" id="ARBA00022692"/>
    </source>
</evidence>
<keyword evidence="6" id="KW-0813">Transport</keyword>
<dbReference type="EMBL" id="FQXI01000016">
    <property type="protein sequence ID" value="SHH61374.1"/>
    <property type="molecule type" value="Genomic_DNA"/>
</dbReference>
<dbReference type="Pfam" id="PF00950">
    <property type="entry name" value="ABC-3"/>
    <property type="match status" value="1"/>
</dbReference>
<dbReference type="InterPro" id="IPR001626">
    <property type="entry name" value="ABC_TroCD"/>
</dbReference>
<dbReference type="GO" id="GO:0055085">
    <property type="term" value="P:transmembrane transport"/>
    <property type="evidence" value="ECO:0007669"/>
    <property type="project" value="InterPro"/>
</dbReference>
<organism evidence="8 9">
    <name type="scientific">Anaerosphaera aminiphila DSM 21120</name>
    <dbReference type="NCBI Taxonomy" id="1120995"/>
    <lineage>
        <taxon>Bacteria</taxon>
        <taxon>Bacillati</taxon>
        <taxon>Bacillota</taxon>
        <taxon>Tissierellia</taxon>
        <taxon>Tissierellales</taxon>
        <taxon>Peptoniphilaceae</taxon>
        <taxon>Anaerosphaera</taxon>
    </lineage>
</organism>
<dbReference type="RefSeq" id="WP_073185429.1">
    <property type="nucleotide sequence ID" value="NZ_FQXI01000016.1"/>
</dbReference>
<accession>A0A1M5UEB6</accession>
<dbReference type="CDD" id="cd06550">
    <property type="entry name" value="TM_ABC_iron-siderophores_like"/>
    <property type="match status" value="1"/>
</dbReference>
<feature type="transmembrane region" description="Helical" evidence="7">
    <location>
        <begin position="199"/>
        <end position="215"/>
    </location>
</feature>
<sequence>MLQSFITGLGNYEFLRNALMTSIIVGIVSGVIGSFIVLRGMSLMGDAISHAVLPGVAISYILGINYFIGASIFGVLTAGIIGFITQKSKIKSDTAIGVVFSSFFALGIILISFAKSSTDLYHILFGNVLAVRDSDIWITCGVGVLVLLFVGLFYKELKLTSFDPTMARATGLSTNFFHYALMFLLTLVAVSALQTVGTVLVIAMLITPAATAYLLTNKLNKMIAISVLISLFASIVGLFLSFSFNLASGATVVLTAASVFLLAFLFSPKKGILIKQKEVSTVEENM</sequence>
<evidence type="ECO:0000313" key="9">
    <source>
        <dbReference type="Proteomes" id="UP000184032"/>
    </source>
</evidence>
<dbReference type="GO" id="GO:0043190">
    <property type="term" value="C:ATP-binding cassette (ABC) transporter complex"/>
    <property type="evidence" value="ECO:0007669"/>
    <property type="project" value="InterPro"/>
</dbReference>
<comment type="similarity">
    <text evidence="2 6">Belongs to the ABC-3 integral membrane protein family.</text>
</comment>
<comment type="subcellular location">
    <subcellularLocation>
        <location evidence="6">Cell membrane</location>
        <topology evidence="6">Multi-pass membrane protein</topology>
    </subcellularLocation>
    <subcellularLocation>
        <location evidence="1">Membrane</location>
        <topology evidence="1">Multi-pass membrane protein</topology>
    </subcellularLocation>
</comment>
<keyword evidence="3 6" id="KW-0812">Transmembrane</keyword>
<dbReference type="STRING" id="1120995.SAMN02745245_01738"/>
<evidence type="ECO:0000256" key="1">
    <source>
        <dbReference type="ARBA" id="ARBA00004141"/>
    </source>
</evidence>
<feature type="transmembrane region" description="Helical" evidence="7">
    <location>
        <begin position="175"/>
        <end position="193"/>
    </location>
</feature>
<feature type="transmembrane region" description="Helical" evidence="7">
    <location>
        <begin position="18"/>
        <end position="38"/>
    </location>
</feature>
<dbReference type="FunFam" id="1.10.3470.10:FF:000003">
    <property type="entry name" value="Iron ABC transporter permease SitD"/>
    <property type="match status" value="1"/>
</dbReference>
<dbReference type="OrthoDB" id="9788905at2"/>
<evidence type="ECO:0000256" key="7">
    <source>
        <dbReference type="SAM" id="Phobius"/>
    </source>
</evidence>
<dbReference type="SUPFAM" id="SSF81345">
    <property type="entry name" value="ABC transporter involved in vitamin B12 uptake, BtuC"/>
    <property type="match status" value="1"/>
</dbReference>
<dbReference type="AlphaFoldDB" id="A0A1M5UEB6"/>
<dbReference type="InterPro" id="IPR037294">
    <property type="entry name" value="ABC_BtuC-like"/>
</dbReference>
<dbReference type="Gene3D" id="1.10.3470.10">
    <property type="entry name" value="ABC transporter involved in vitamin B12 uptake, BtuC"/>
    <property type="match status" value="1"/>
</dbReference>
<evidence type="ECO:0000256" key="4">
    <source>
        <dbReference type="ARBA" id="ARBA00022989"/>
    </source>
</evidence>
<proteinExistence type="inferred from homology"/>
<dbReference type="GO" id="GO:0071281">
    <property type="term" value="P:cellular response to iron ion"/>
    <property type="evidence" value="ECO:0007669"/>
    <property type="project" value="UniProtKB-ARBA"/>
</dbReference>
<feature type="transmembrane region" description="Helical" evidence="7">
    <location>
        <begin position="222"/>
        <end position="240"/>
    </location>
</feature>
<feature type="transmembrane region" description="Helical" evidence="7">
    <location>
        <begin position="246"/>
        <end position="267"/>
    </location>
</feature>
<gene>
    <name evidence="8" type="ORF">SAMN02745245_01738</name>
</gene>
<evidence type="ECO:0000313" key="8">
    <source>
        <dbReference type="EMBL" id="SHH61374.1"/>
    </source>
</evidence>
<dbReference type="PANTHER" id="PTHR30477">
    <property type="entry name" value="ABC-TRANSPORTER METAL-BINDING PROTEIN"/>
    <property type="match status" value="1"/>
</dbReference>
<keyword evidence="5 7" id="KW-0472">Membrane</keyword>
<reference evidence="8 9" key="1">
    <citation type="submission" date="2016-11" db="EMBL/GenBank/DDBJ databases">
        <authorList>
            <person name="Jaros S."/>
            <person name="Januszkiewicz K."/>
            <person name="Wedrychowicz H."/>
        </authorList>
    </citation>
    <scope>NUCLEOTIDE SEQUENCE [LARGE SCALE GENOMIC DNA]</scope>
    <source>
        <strain evidence="8 9">DSM 21120</strain>
    </source>
</reference>
<feature type="transmembrane region" description="Helical" evidence="7">
    <location>
        <begin position="58"/>
        <end position="84"/>
    </location>
</feature>
<keyword evidence="9" id="KW-1185">Reference proteome</keyword>
<dbReference type="Proteomes" id="UP000184032">
    <property type="component" value="Unassembled WGS sequence"/>
</dbReference>
<protein>
    <submittedName>
        <fullName evidence="8">Iron/zinc/copper transport system permease protein</fullName>
    </submittedName>
</protein>
<name>A0A1M5UEB6_9FIRM</name>
<dbReference type="PANTHER" id="PTHR30477:SF13">
    <property type="entry name" value="IRON TRANSPORT SYSTEM MEMBRANE PROTEIN HI_0360-RELATED"/>
    <property type="match status" value="1"/>
</dbReference>
<keyword evidence="4 7" id="KW-1133">Transmembrane helix</keyword>
<feature type="transmembrane region" description="Helical" evidence="7">
    <location>
        <begin position="136"/>
        <end position="154"/>
    </location>
</feature>